<evidence type="ECO:0000313" key="11">
    <source>
        <dbReference type="Proteomes" id="UP000586634"/>
    </source>
</evidence>
<dbReference type="GO" id="GO:0005764">
    <property type="term" value="C:lysosome"/>
    <property type="evidence" value="ECO:0007669"/>
    <property type="project" value="TreeGrafter"/>
</dbReference>
<feature type="non-terminal residue" evidence="10">
    <location>
        <position position="452"/>
    </location>
</feature>
<dbReference type="Pfam" id="PF13965">
    <property type="entry name" value="SID-1_RNA_chan"/>
    <property type="match status" value="1"/>
</dbReference>
<evidence type="ECO:0000256" key="5">
    <source>
        <dbReference type="ARBA" id="ARBA00022989"/>
    </source>
</evidence>
<dbReference type="Proteomes" id="UP000586634">
    <property type="component" value="Unassembled WGS sequence"/>
</dbReference>
<proteinExistence type="inferred from homology"/>
<accession>A0A7L1HV23</accession>
<dbReference type="EMBL" id="VXBJ01005361">
    <property type="protein sequence ID" value="NXN30047.1"/>
    <property type="molecule type" value="Genomic_DNA"/>
</dbReference>
<evidence type="ECO:0000256" key="2">
    <source>
        <dbReference type="ARBA" id="ARBA00006618"/>
    </source>
</evidence>
<keyword evidence="5 8" id="KW-1133">Transmembrane helix</keyword>
<sequence>MASAGAAALARALLAWALVALPLALPQPHGHRCVEEREASFNTTYTDWVGANQLNTYAFNHSVHRNRTEGVRVSVNVLSDHKDLPVLFVVRQKEAVVSFQVPLILRGLYQRKYAYQEVSRTLCQPQTKAEVETQHFFVDVSTLSLNASYQLRVTRVENFVLRTNERFSFNATAAQPQYFKYEFPEGVDSVIVKVTSAMAFPCSVISIQDILCPVYDLDNNVAFIGMYQTMTKKAAITVQKKDFPSNSFYVVVVVKTEDEACGGALPYYPLSKNTSPAPQGTVWQVLGAATHPEGLSRLCAAEAYVSSVLFCLGIFLSFYVLTVVIACWESCRQQKRKGLLAAMDSPSLDTGHGRSIPDSFLGHAPYDSYGYGSFGNGSSSSAEGVTDSMGSAEVTYGYVGQEQFKRRTPSTPMRPLSIAMGERSLENVAGRPRLDSLSSIEEDDYDTLADID</sequence>
<dbReference type="OrthoDB" id="416618at2759"/>
<dbReference type="AlphaFoldDB" id="A0A7L1HV23"/>
<feature type="signal peptide" evidence="9">
    <location>
        <begin position="1"/>
        <end position="26"/>
    </location>
</feature>
<evidence type="ECO:0000256" key="9">
    <source>
        <dbReference type="SAM" id="SignalP"/>
    </source>
</evidence>
<reference evidence="10 11" key="1">
    <citation type="submission" date="2019-09" db="EMBL/GenBank/DDBJ databases">
        <title>Bird 10,000 Genomes (B10K) Project - Family phase.</title>
        <authorList>
            <person name="Zhang G."/>
        </authorList>
    </citation>
    <scope>NUCLEOTIDE SEQUENCE [LARGE SCALE GENOMIC DNA]</scope>
    <source>
        <strain evidence="10">B10K-DU-002-14</strain>
        <tissue evidence="10">Muscle</tissue>
    </source>
</reference>
<comment type="subcellular location">
    <subcellularLocation>
        <location evidence="1">Membrane</location>
        <topology evidence="1">Multi-pass membrane protein</topology>
    </subcellularLocation>
</comment>
<keyword evidence="3 8" id="KW-0812">Transmembrane</keyword>
<dbReference type="InterPro" id="IPR025958">
    <property type="entry name" value="SID1_TM_fam"/>
</dbReference>
<feature type="non-terminal residue" evidence="10">
    <location>
        <position position="1"/>
    </location>
</feature>
<evidence type="ECO:0000256" key="1">
    <source>
        <dbReference type="ARBA" id="ARBA00004141"/>
    </source>
</evidence>
<keyword evidence="4 9" id="KW-0732">Signal</keyword>
<dbReference type="GO" id="GO:0003725">
    <property type="term" value="F:double-stranded RNA binding"/>
    <property type="evidence" value="ECO:0007669"/>
    <property type="project" value="TreeGrafter"/>
</dbReference>
<dbReference type="GO" id="GO:0051033">
    <property type="term" value="F:RNA transmembrane transporter activity"/>
    <property type="evidence" value="ECO:0007669"/>
    <property type="project" value="TreeGrafter"/>
</dbReference>
<evidence type="ECO:0000313" key="10">
    <source>
        <dbReference type="EMBL" id="NXN30047.1"/>
    </source>
</evidence>
<dbReference type="PANTHER" id="PTHR12185">
    <property type="entry name" value="SID1 TRANSMEMBRANE FAMILY MEMEBER"/>
    <property type="match status" value="1"/>
</dbReference>
<dbReference type="PANTHER" id="PTHR12185:SF16">
    <property type="entry name" value="SID1 TRANSMEMBRANE FAMILY MEMBER 2"/>
    <property type="match status" value="1"/>
</dbReference>
<evidence type="ECO:0000256" key="4">
    <source>
        <dbReference type="ARBA" id="ARBA00022729"/>
    </source>
</evidence>
<dbReference type="GO" id="GO:0005886">
    <property type="term" value="C:plasma membrane"/>
    <property type="evidence" value="ECO:0007669"/>
    <property type="project" value="TreeGrafter"/>
</dbReference>
<organism evidence="10 11">
    <name type="scientific">Nycticryphes semicollaris</name>
    <dbReference type="NCBI Taxonomy" id="227226"/>
    <lineage>
        <taxon>Eukaryota</taxon>
        <taxon>Metazoa</taxon>
        <taxon>Chordata</taxon>
        <taxon>Craniata</taxon>
        <taxon>Vertebrata</taxon>
        <taxon>Euteleostomi</taxon>
        <taxon>Archelosauria</taxon>
        <taxon>Archosauria</taxon>
        <taxon>Dinosauria</taxon>
        <taxon>Saurischia</taxon>
        <taxon>Theropoda</taxon>
        <taxon>Coelurosauria</taxon>
        <taxon>Aves</taxon>
        <taxon>Neognathae</taxon>
        <taxon>Neoaves</taxon>
        <taxon>Charadriiformes</taxon>
        <taxon>Rostratulidae</taxon>
        <taxon>Nycticryphes</taxon>
    </lineage>
</organism>
<gene>
    <name evidence="10" type="primary">Sidt2</name>
    <name evidence="10" type="ORF">NYCSEM_R07955</name>
</gene>
<name>A0A7L1HV23_9CHAR</name>
<keyword evidence="6 8" id="KW-0472">Membrane</keyword>
<comment type="similarity">
    <text evidence="2">Belongs to the SID1 family.</text>
</comment>
<evidence type="ECO:0000256" key="7">
    <source>
        <dbReference type="ARBA" id="ARBA00023180"/>
    </source>
</evidence>
<evidence type="ECO:0000256" key="8">
    <source>
        <dbReference type="SAM" id="Phobius"/>
    </source>
</evidence>
<protein>
    <submittedName>
        <fullName evidence="10">SIDT2 protein</fullName>
    </submittedName>
</protein>
<feature type="chain" id="PRO_5029558314" evidence="9">
    <location>
        <begin position="27"/>
        <end position="452"/>
    </location>
</feature>
<keyword evidence="7" id="KW-0325">Glycoprotein</keyword>
<feature type="transmembrane region" description="Helical" evidence="8">
    <location>
        <begin position="304"/>
        <end position="328"/>
    </location>
</feature>
<evidence type="ECO:0000256" key="3">
    <source>
        <dbReference type="ARBA" id="ARBA00022692"/>
    </source>
</evidence>
<comment type="caution">
    <text evidence="10">The sequence shown here is derived from an EMBL/GenBank/DDBJ whole genome shotgun (WGS) entry which is preliminary data.</text>
</comment>
<keyword evidence="11" id="KW-1185">Reference proteome</keyword>
<evidence type="ECO:0000256" key="6">
    <source>
        <dbReference type="ARBA" id="ARBA00023136"/>
    </source>
</evidence>